<keyword evidence="6 14" id="KW-0812">Transmembrane</keyword>
<gene>
    <name evidence="17" type="ORF">UFOPK3444_00894</name>
</gene>
<evidence type="ECO:0000259" key="16">
    <source>
        <dbReference type="PROSITE" id="PS50999"/>
    </source>
</evidence>
<evidence type="ECO:0000256" key="5">
    <source>
        <dbReference type="ARBA" id="ARBA00022660"/>
    </source>
</evidence>
<dbReference type="PROSITE" id="PS00078">
    <property type="entry name" value="COX2"/>
    <property type="match status" value="1"/>
</dbReference>
<evidence type="ECO:0000256" key="12">
    <source>
        <dbReference type="ARBA" id="ARBA00023136"/>
    </source>
</evidence>
<dbReference type="InterPro" id="IPR001505">
    <property type="entry name" value="Copper_CuA"/>
</dbReference>
<dbReference type="Pfam" id="PF02790">
    <property type="entry name" value="COX2_TM"/>
    <property type="match status" value="1"/>
</dbReference>
<dbReference type="InterPro" id="IPR014222">
    <property type="entry name" value="Cyt_c_oxidase_su2"/>
</dbReference>
<sequence length="262" mass="28414">MKNPREVTRSDVIMMIGIGLIASAVGIALGLWIDWFPTAAATQAAPIDTFYDVLIIISVPVFVLVTTVVLFSVFRFRMRAGEEELDGPPTHGNTRLEIIWTAIPSIIVTALCVYGASVLSEIDAAKADQIQVTAYAQQFAWDFEYTGSNGKKFLTEQMYVPCKPTTAATGDGAACSGQQIKFDIKAVDVIHSFWIPSMRMKQDAVPGITTHTKVNPNRIGSYPIVCAELCGIGHSIMRSTIHVVTPARYTAWLAAKSAAKTG</sequence>
<feature type="transmembrane region" description="Helical" evidence="14">
    <location>
        <begin position="12"/>
        <end position="33"/>
    </location>
</feature>
<evidence type="ECO:0000259" key="15">
    <source>
        <dbReference type="PROSITE" id="PS50857"/>
    </source>
</evidence>
<dbReference type="Pfam" id="PF00116">
    <property type="entry name" value="COX2"/>
    <property type="match status" value="1"/>
</dbReference>
<feature type="domain" description="Cytochrome oxidase subunit II transmembrane region profile" evidence="16">
    <location>
        <begin position="27"/>
        <end position="126"/>
    </location>
</feature>
<keyword evidence="8" id="KW-1278">Translocase</keyword>
<proteinExistence type="inferred from homology"/>
<keyword evidence="9" id="KW-0249">Electron transport</keyword>
<dbReference type="EC" id="7.1.1.9" evidence="3"/>
<keyword evidence="4" id="KW-0813">Transport</keyword>
<accession>A0A6J7E290</accession>
<dbReference type="InterPro" id="IPR011759">
    <property type="entry name" value="Cyt_c_oxidase_su2_TM_dom"/>
</dbReference>
<name>A0A6J7E290_9ZZZZ</name>
<dbReference type="GO" id="GO:0005507">
    <property type="term" value="F:copper ion binding"/>
    <property type="evidence" value="ECO:0007669"/>
    <property type="project" value="InterPro"/>
</dbReference>
<evidence type="ECO:0000256" key="11">
    <source>
        <dbReference type="ARBA" id="ARBA00023008"/>
    </source>
</evidence>
<dbReference type="GO" id="GO:0042773">
    <property type="term" value="P:ATP synthesis coupled electron transport"/>
    <property type="evidence" value="ECO:0007669"/>
    <property type="project" value="TreeGrafter"/>
</dbReference>
<keyword evidence="11" id="KW-0186">Copper</keyword>
<dbReference type="GO" id="GO:0004129">
    <property type="term" value="F:cytochrome-c oxidase activity"/>
    <property type="evidence" value="ECO:0007669"/>
    <property type="project" value="UniProtKB-EC"/>
</dbReference>
<evidence type="ECO:0000256" key="13">
    <source>
        <dbReference type="ARBA" id="ARBA00031389"/>
    </source>
</evidence>
<evidence type="ECO:0000256" key="6">
    <source>
        <dbReference type="ARBA" id="ARBA00022692"/>
    </source>
</evidence>
<dbReference type="GO" id="GO:0016020">
    <property type="term" value="C:membrane"/>
    <property type="evidence" value="ECO:0007669"/>
    <property type="project" value="UniProtKB-SubCell"/>
</dbReference>
<feature type="domain" description="Cytochrome oxidase subunit II copper A binding" evidence="15">
    <location>
        <begin position="127"/>
        <end position="255"/>
    </location>
</feature>
<evidence type="ECO:0000256" key="14">
    <source>
        <dbReference type="SAM" id="Phobius"/>
    </source>
</evidence>
<dbReference type="GO" id="GO:0016491">
    <property type="term" value="F:oxidoreductase activity"/>
    <property type="evidence" value="ECO:0007669"/>
    <property type="project" value="InterPro"/>
</dbReference>
<evidence type="ECO:0000256" key="8">
    <source>
        <dbReference type="ARBA" id="ARBA00022967"/>
    </source>
</evidence>
<dbReference type="PRINTS" id="PR01166">
    <property type="entry name" value="CYCOXIDASEII"/>
</dbReference>
<feature type="transmembrane region" description="Helical" evidence="14">
    <location>
        <begin position="53"/>
        <end position="76"/>
    </location>
</feature>
<evidence type="ECO:0000256" key="3">
    <source>
        <dbReference type="ARBA" id="ARBA00012949"/>
    </source>
</evidence>
<reference evidence="17" key="1">
    <citation type="submission" date="2020-05" db="EMBL/GenBank/DDBJ databases">
        <authorList>
            <person name="Chiriac C."/>
            <person name="Salcher M."/>
            <person name="Ghai R."/>
            <person name="Kavagutti S V."/>
        </authorList>
    </citation>
    <scope>NUCLEOTIDE SEQUENCE</scope>
</reference>
<dbReference type="NCBIfam" id="TIGR02866">
    <property type="entry name" value="CoxB"/>
    <property type="match status" value="1"/>
</dbReference>
<comment type="subcellular location">
    <subcellularLocation>
        <location evidence="1">Membrane</location>
        <topology evidence="1">Multi-pass membrane protein</topology>
    </subcellularLocation>
</comment>
<dbReference type="Gene3D" id="2.60.40.420">
    <property type="entry name" value="Cupredoxins - blue copper proteins"/>
    <property type="match status" value="1"/>
</dbReference>
<evidence type="ECO:0000256" key="4">
    <source>
        <dbReference type="ARBA" id="ARBA00022448"/>
    </source>
</evidence>
<keyword evidence="10 14" id="KW-1133">Transmembrane helix</keyword>
<dbReference type="PROSITE" id="PS50857">
    <property type="entry name" value="COX2_CUA"/>
    <property type="match status" value="1"/>
</dbReference>
<dbReference type="SUPFAM" id="SSF49503">
    <property type="entry name" value="Cupredoxins"/>
    <property type="match status" value="1"/>
</dbReference>
<evidence type="ECO:0000256" key="9">
    <source>
        <dbReference type="ARBA" id="ARBA00022982"/>
    </source>
</evidence>
<dbReference type="InterPro" id="IPR045187">
    <property type="entry name" value="CcO_II"/>
</dbReference>
<evidence type="ECO:0000313" key="17">
    <source>
        <dbReference type="EMBL" id="CAB4873873.1"/>
    </source>
</evidence>
<dbReference type="AlphaFoldDB" id="A0A6J7E290"/>
<dbReference type="PANTHER" id="PTHR22888:SF9">
    <property type="entry name" value="CYTOCHROME C OXIDASE SUBUNIT 2"/>
    <property type="match status" value="1"/>
</dbReference>
<evidence type="ECO:0000256" key="10">
    <source>
        <dbReference type="ARBA" id="ARBA00022989"/>
    </source>
</evidence>
<organism evidence="17">
    <name type="scientific">freshwater metagenome</name>
    <dbReference type="NCBI Taxonomy" id="449393"/>
    <lineage>
        <taxon>unclassified sequences</taxon>
        <taxon>metagenomes</taxon>
        <taxon>ecological metagenomes</taxon>
    </lineage>
</organism>
<evidence type="ECO:0000256" key="1">
    <source>
        <dbReference type="ARBA" id="ARBA00004141"/>
    </source>
</evidence>
<comment type="similarity">
    <text evidence="2">Belongs to the cytochrome c oxidase subunit 2 family.</text>
</comment>
<keyword evidence="12 14" id="KW-0472">Membrane</keyword>
<dbReference type="InterPro" id="IPR036257">
    <property type="entry name" value="Cyt_c_oxidase_su2_TM_sf"/>
</dbReference>
<protein>
    <recommendedName>
        <fullName evidence="3">cytochrome-c oxidase</fullName>
        <ecNumber evidence="3">7.1.1.9</ecNumber>
    </recommendedName>
    <alternativeName>
        <fullName evidence="13">Cytochrome c oxidase polypeptide II</fullName>
    </alternativeName>
</protein>
<keyword evidence="7" id="KW-0479">Metal-binding</keyword>
<dbReference type="SUPFAM" id="SSF81464">
    <property type="entry name" value="Cytochrome c oxidase subunit II-like, transmembrane region"/>
    <property type="match status" value="1"/>
</dbReference>
<feature type="transmembrane region" description="Helical" evidence="14">
    <location>
        <begin position="97"/>
        <end position="116"/>
    </location>
</feature>
<keyword evidence="5" id="KW-0679">Respiratory chain</keyword>
<dbReference type="PROSITE" id="PS50999">
    <property type="entry name" value="COX2_TM"/>
    <property type="match status" value="1"/>
</dbReference>
<evidence type="ECO:0000256" key="7">
    <source>
        <dbReference type="ARBA" id="ARBA00022723"/>
    </source>
</evidence>
<dbReference type="EMBL" id="CAFBLU010000012">
    <property type="protein sequence ID" value="CAB4873873.1"/>
    <property type="molecule type" value="Genomic_DNA"/>
</dbReference>
<evidence type="ECO:0000256" key="2">
    <source>
        <dbReference type="ARBA" id="ARBA00007866"/>
    </source>
</evidence>
<dbReference type="Gene3D" id="1.10.287.90">
    <property type="match status" value="1"/>
</dbReference>
<dbReference type="InterPro" id="IPR002429">
    <property type="entry name" value="CcO_II-like_C"/>
</dbReference>
<dbReference type="PANTHER" id="PTHR22888">
    <property type="entry name" value="CYTOCHROME C OXIDASE, SUBUNIT II"/>
    <property type="match status" value="1"/>
</dbReference>
<dbReference type="InterPro" id="IPR008972">
    <property type="entry name" value="Cupredoxin"/>
</dbReference>